<evidence type="ECO:0000259" key="9">
    <source>
        <dbReference type="Pfam" id="PF05183"/>
    </source>
</evidence>
<keyword evidence="2 8" id="KW-0696">RNA-directed RNA polymerase</keyword>
<sequence length="1203" mass="137142">MEIFCRNIPEQVHEKHLEKEFTPVLAAFKIYTFHCRRLPKRNALLTISDITKAERLLARYGQDEKQTKKPAQLLRMFGRVIYLSPGKNAPDEFFIRHLNEKEEKRLTRRLPTIPAAEGAAVKRVKSFYIMSMSCGMWDYAGSQPLFLDCFRLGTGGNVRFGKTALRITLENRPSMFQYHLEFAYGNILSIYLGAPAVVVTSDTAPRLYVEEPMNELTKQMEALFARNGVYRKSPKKRVGHFGGEHEAVAGTCFTYRFLLRDPRDIARVRDLRNERYIPPMSHWSDYSRSIGAPYKDYMERFDREILKQYVPYRIKFQFQKLVWNGVLAPMKALHIFPYVQELVRDHGVDVVVTSLSRFALKMQFPAPDVDHEDVEVPQLMESLASYVENIAEEHAITRDGNDSSSTSNNILVHRIHVTPCATYLVGPSLEAKNRVLRKYAGNIDNFLRVEFIDETGEPVRYDPKSNLDDIYHGRFKGVLKKGLRVGGRLFQFLGFSHSSLRSQTCWFVSQFVDENATVCDARTIIDQLGYFGHIFSPAKQAARIGQTFSDTLTSISISPECVMMDAPDVERNGRVFSDGVGTLSKDVMYKIWKEYAGRAKVKPTVFQIRFAGAKGMVSLDSTKKGESLMLRKSMVKFPAKDSWNIEICGSGIQKLPFYLNQQIIKILEDLGVAPSAFLKLQQDEITRLQDTMKSTAQAARFLGETSVAKCLRLEWVLQLLEGFDLNYRDDAFLRNVMELAVLVKLRDLKYRARIRVPNAVTLYGIMDETGILKAHQIFCPILSDSGHREILVRENVVITRSPAMHPGDVQLVDAVDVPEDSPLRKLHNCVVFSKWGDRDLPSMLSGGDLDGDLYNIIYDTSLLSVTTYQPADYPRPQEVVLDRQVTKDDIVEFFILFMQQDQLGRIATVHQALADQRPGGTLHLDCLKLAELHSVAVDFSKSGNPVDLTLIPRFPRYRPDFMTPNPRVHIAESISVLEEQDEKVVDDDDDEEERQPMKFYKSEKVLGHLFRAIDEQAFLKKLQDAGQRSSSATGTPPILQSLLAYVGRETQGFVWDHHIEEAHRIKEIYDDDLWRMMHDYSATPWKSYITETEICAGSILGQGEKIHRKQKEASKTMRDEYESLVSYIKSRIRDTMSGGDEALERSIACFYVSMFEDPASDTSKHKKSAASGGGRPKLFSFPWIAAIVCLGEVDRLQRMMPFS</sequence>
<dbReference type="OrthoDB" id="6513042at2759"/>
<dbReference type="InterPro" id="IPR057503">
    <property type="entry name" value="PH_RdRP"/>
</dbReference>
<dbReference type="GO" id="GO:0031380">
    <property type="term" value="C:nuclear RNA-directed RNA polymerase complex"/>
    <property type="evidence" value="ECO:0007669"/>
    <property type="project" value="TreeGrafter"/>
</dbReference>
<keyword evidence="6" id="KW-0943">RNA-mediated gene silencing</keyword>
<protein>
    <recommendedName>
        <fullName evidence="8">RNA-dependent RNA polymerase</fullName>
        <ecNumber evidence="8">2.7.7.48</ecNumber>
    </recommendedName>
</protein>
<evidence type="ECO:0000256" key="3">
    <source>
        <dbReference type="ARBA" id="ARBA00022679"/>
    </source>
</evidence>
<evidence type="ECO:0000256" key="1">
    <source>
        <dbReference type="ARBA" id="ARBA00005762"/>
    </source>
</evidence>
<dbReference type="Pfam" id="PF25358">
    <property type="entry name" value="PH_fung_RdRP"/>
    <property type="match status" value="1"/>
</dbReference>
<dbReference type="GO" id="GO:0003968">
    <property type="term" value="F:RNA-directed RNA polymerase activity"/>
    <property type="evidence" value="ECO:0007669"/>
    <property type="project" value="UniProtKB-KW"/>
</dbReference>
<dbReference type="EC" id="2.7.7.48" evidence="8"/>
<feature type="domain" description="RdRP-like PH" evidence="10">
    <location>
        <begin position="125"/>
        <end position="286"/>
    </location>
</feature>
<dbReference type="PANTHER" id="PTHR23079:SF17">
    <property type="entry name" value="RNA-DEPENDENT RNA POLYMERASE"/>
    <property type="match status" value="1"/>
</dbReference>
<dbReference type="EMBL" id="PDNA01000205">
    <property type="protein sequence ID" value="PGH03899.1"/>
    <property type="molecule type" value="Genomic_DNA"/>
</dbReference>
<reference evidence="12 13" key="1">
    <citation type="submission" date="2017-10" db="EMBL/GenBank/DDBJ databases">
        <title>Comparative genomics in systemic dimorphic fungi from Ajellomycetaceae.</title>
        <authorList>
            <person name="Munoz J.F."/>
            <person name="Mcewen J.G."/>
            <person name="Clay O.K."/>
            <person name="Cuomo C.A."/>
        </authorList>
    </citation>
    <scope>NUCLEOTIDE SEQUENCE [LARGE SCALE GENOMIC DNA]</scope>
    <source>
        <strain evidence="12 13">UAMH7299</strain>
    </source>
</reference>
<comment type="catalytic activity">
    <reaction evidence="7 8">
        <text>RNA(n) + a ribonucleoside 5'-triphosphate = RNA(n+1) + diphosphate</text>
        <dbReference type="Rhea" id="RHEA:21248"/>
        <dbReference type="Rhea" id="RHEA-COMP:14527"/>
        <dbReference type="Rhea" id="RHEA-COMP:17342"/>
        <dbReference type="ChEBI" id="CHEBI:33019"/>
        <dbReference type="ChEBI" id="CHEBI:61557"/>
        <dbReference type="ChEBI" id="CHEBI:140395"/>
        <dbReference type="EC" id="2.7.7.48"/>
    </reaction>
</comment>
<keyword evidence="4 8" id="KW-0548">Nucleotidyltransferase</keyword>
<evidence type="ECO:0000256" key="6">
    <source>
        <dbReference type="ARBA" id="ARBA00023158"/>
    </source>
</evidence>
<accession>A0A2B7X4T5</accession>
<feature type="domain" description="RDRP core" evidence="9">
    <location>
        <begin position="417"/>
        <end position="1013"/>
    </location>
</feature>
<evidence type="ECO:0000313" key="12">
    <source>
        <dbReference type="EMBL" id="PGH03899.1"/>
    </source>
</evidence>
<organism evidence="12 13">
    <name type="scientific">Polytolypa hystricis (strain UAMH7299)</name>
    <dbReference type="NCBI Taxonomy" id="1447883"/>
    <lineage>
        <taxon>Eukaryota</taxon>
        <taxon>Fungi</taxon>
        <taxon>Dikarya</taxon>
        <taxon>Ascomycota</taxon>
        <taxon>Pezizomycotina</taxon>
        <taxon>Eurotiomycetes</taxon>
        <taxon>Eurotiomycetidae</taxon>
        <taxon>Onygenales</taxon>
        <taxon>Onygenales incertae sedis</taxon>
        <taxon>Polytolypa</taxon>
    </lineage>
</organism>
<keyword evidence="5 8" id="KW-0694">RNA-binding</keyword>
<name>A0A2B7X4T5_POLH7</name>
<dbReference type="AlphaFoldDB" id="A0A2B7X4T5"/>
<dbReference type="InterPro" id="IPR007855">
    <property type="entry name" value="RDRP"/>
</dbReference>
<keyword evidence="13" id="KW-1185">Reference proteome</keyword>
<evidence type="ECO:0000256" key="8">
    <source>
        <dbReference type="RuleBase" id="RU363098"/>
    </source>
</evidence>
<gene>
    <name evidence="12" type="ORF">AJ80_08601</name>
</gene>
<comment type="caution">
    <text evidence="12">The sequence shown here is derived from an EMBL/GenBank/DDBJ whole genome shotgun (WGS) entry which is preliminary data.</text>
</comment>
<dbReference type="Pfam" id="PF26253">
    <property type="entry name" value="RdRP_head"/>
    <property type="match status" value="1"/>
</dbReference>
<evidence type="ECO:0000256" key="5">
    <source>
        <dbReference type="ARBA" id="ARBA00022884"/>
    </source>
</evidence>
<comment type="similarity">
    <text evidence="1 8">Belongs to the RdRP family.</text>
</comment>
<proteinExistence type="inferred from homology"/>
<evidence type="ECO:0000259" key="10">
    <source>
        <dbReference type="Pfam" id="PF25358"/>
    </source>
</evidence>
<evidence type="ECO:0000256" key="2">
    <source>
        <dbReference type="ARBA" id="ARBA00022484"/>
    </source>
</evidence>
<dbReference type="GO" id="GO:0030422">
    <property type="term" value="P:siRNA processing"/>
    <property type="evidence" value="ECO:0007669"/>
    <property type="project" value="TreeGrafter"/>
</dbReference>
<evidence type="ECO:0000259" key="11">
    <source>
        <dbReference type="Pfam" id="PF26253"/>
    </source>
</evidence>
<dbReference type="InterPro" id="IPR057596">
    <property type="entry name" value="RDRP_core"/>
</dbReference>
<dbReference type="GO" id="GO:0003723">
    <property type="term" value="F:RNA binding"/>
    <property type="evidence" value="ECO:0007669"/>
    <property type="project" value="UniProtKB-KW"/>
</dbReference>
<dbReference type="STRING" id="1447883.A0A2B7X4T5"/>
<dbReference type="InterPro" id="IPR058752">
    <property type="entry name" value="RDRP_C_head"/>
</dbReference>
<dbReference type="Proteomes" id="UP000224634">
    <property type="component" value="Unassembled WGS sequence"/>
</dbReference>
<evidence type="ECO:0000313" key="13">
    <source>
        <dbReference type="Proteomes" id="UP000224634"/>
    </source>
</evidence>
<dbReference type="PANTHER" id="PTHR23079">
    <property type="entry name" value="RNA-DEPENDENT RNA POLYMERASE"/>
    <property type="match status" value="1"/>
</dbReference>
<dbReference type="Pfam" id="PF05183">
    <property type="entry name" value="RdRP"/>
    <property type="match status" value="1"/>
</dbReference>
<keyword evidence="3 8" id="KW-0808">Transferase</keyword>
<evidence type="ECO:0000256" key="7">
    <source>
        <dbReference type="ARBA" id="ARBA00048744"/>
    </source>
</evidence>
<feature type="domain" description="RDRP C-terminal head" evidence="11">
    <location>
        <begin position="1057"/>
        <end position="1186"/>
    </location>
</feature>
<evidence type="ECO:0000256" key="4">
    <source>
        <dbReference type="ARBA" id="ARBA00022695"/>
    </source>
</evidence>